<name>A0A4Q9UZR6_9ACTO</name>
<proteinExistence type="predicted"/>
<organism evidence="2 3">
    <name type="scientific">Arcanobacterium bovis</name>
    <dbReference type="NCBI Taxonomy" id="2529275"/>
    <lineage>
        <taxon>Bacteria</taxon>
        <taxon>Bacillati</taxon>
        <taxon>Actinomycetota</taxon>
        <taxon>Actinomycetes</taxon>
        <taxon>Actinomycetales</taxon>
        <taxon>Actinomycetaceae</taxon>
        <taxon>Arcanobacterium</taxon>
    </lineage>
</organism>
<evidence type="ECO:0000313" key="2">
    <source>
        <dbReference type="EMBL" id="TBW21533.1"/>
    </source>
</evidence>
<dbReference type="Proteomes" id="UP000293036">
    <property type="component" value="Unassembled WGS sequence"/>
</dbReference>
<reference evidence="2 3" key="1">
    <citation type="submission" date="2019-02" db="EMBL/GenBank/DDBJ databases">
        <title>Arcanobacterium bovis sp. nov., isolated from the milk of a cow with mastitis.</title>
        <authorList>
            <person name="Sammra O."/>
            <person name="Foster G."/>
            <person name="Hassan A."/>
            <person name="Alssahen M."/>
            <person name="Laemmler C."/>
            <person name="Borowiak M."/>
            <person name="Malorny B."/>
            <person name="Abdulmawjood A."/>
        </authorList>
    </citation>
    <scope>NUCLEOTIDE SEQUENCE [LARGE SCALE GENOMIC DNA]</scope>
    <source>
        <strain evidence="2 3">C605018/01/1</strain>
    </source>
</reference>
<comment type="caution">
    <text evidence="2">The sequence shown here is derived from an EMBL/GenBank/DDBJ whole genome shotgun (WGS) entry which is preliminary data.</text>
</comment>
<dbReference type="OrthoDB" id="3731420at2"/>
<sequence length="257" mass="28317">MTAQLAISIIDDDVCNESARNSETDTAAGESGANSTPKLSVVSNDDLPEISLTHPVYQETAITSRLPRSKRKIKPVAATPHNTQLRVVSDEETRQLTSQQLTAQHLPELGSTHAYDRTAFHTYTKTPLSRGHLVAAYQHDAAEHVPDNLPAADNFAGAILLQVIEILLGHRPARQLQTWLTPSIFDSLARRAELGAKIQGKCGKTLPPRIRKIHTCQISPNIVEISAVIFDGRKTRAAALRLEVRRQKWHVTALEII</sequence>
<dbReference type="InterPro" id="IPR045596">
    <property type="entry name" value="DUF6459"/>
</dbReference>
<evidence type="ECO:0000256" key="1">
    <source>
        <dbReference type="SAM" id="MobiDB-lite"/>
    </source>
</evidence>
<feature type="region of interest" description="Disordered" evidence="1">
    <location>
        <begin position="17"/>
        <end position="41"/>
    </location>
</feature>
<evidence type="ECO:0000313" key="3">
    <source>
        <dbReference type="Proteomes" id="UP000293036"/>
    </source>
</evidence>
<dbReference type="AlphaFoldDB" id="A0A4Q9UZR6"/>
<feature type="compositionally biased region" description="Polar residues" evidence="1">
    <location>
        <begin position="32"/>
        <end position="41"/>
    </location>
</feature>
<dbReference type="EMBL" id="SJDT01000004">
    <property type="protein sequence ID" value="TBW21533.1"/>
    <property type="molecule type" value="Genomic_DNA"/>
</dbReference>
<keyword evidence="3" id="KW-1185">Reference proteome</keyword>
<dbReference type="RefSeq" id="WP_131281390.1">
    <property type="nucleotide sequence ID" value="NZ_JBHSLR010000006.1"/>
</dbReference>
<gene>
    <name evidence="2" type="ORF">EZJ44_06250</name>
</gene>
<dbReference type="Pfam" id="PF20060">
    <property type="entry name" value="DUF6459"/>
    <property type="match status" value="1"/>
</dbReference>
<accession>A0A4Q9UZR6</accession>
<protein>
    <submittedName>
        <fullName evidence="2">Uncharacterized protein</fullName>
    </submittedName>
</protein>